<feature type="domain" description="PHD-type" evidence="11">
    <location>
        <begin position="62"/>
        <end position="182"/>
    </location>
</feature>
<evidence type="ECO:0000256" key="7">
    <source>
        <dbReference type="ARBA" id="ARBA00023242"/>
    </source>
</evidence>
<dbReference type="InterPro" id="IPR049781">
    <property type="entry name" value="AF10/AF17_PHD"/>
</dbReference>
<sequence length="774" mass="84734">MKEMLGGCCVCSDDSGWAENPLVYCDGQGCSVAVHQACYGIVTVPTGNWFCRKCESNEKSTKVRCELCPSKDGALKRTDNSGWAHVVCALYIPEVRFGNVTSMEPILLEEIPPERFNKICYICEESGHKASRSKFGACMMCNKTGCRQQFHVTCAQTQGLLCEEAGNYLDNVKYCGYCSHHYSKLVRKKGANIKPIPPYRPAQTAEPEKELSMTASSNQNASSDTWSSGKQAPKRKKSTSNTPDPKMESNENAMNLLSLSQASTSVPSSDVTSETGVDNGAKVRKRRTGGSDTLEDKKPRPDLLPAADRRSADPPDTRQNSATKTGASVSGTSNSNPQSRDTKVVVSISLSPKYLPDQDTEMTNTTDPEPHSTNTTPSAPETMYEKITPESSPEETRKNKANPGSGPVKPQPSSTPGTSSTNPSAPSTPEESTKKIIQNGAAAPHIMLGNQLNPNSTMAQKMTETLNSELEAHSIYTAEPNLNSTQLVGPPLPKARSSEPSPSNVPSSNSGTPWTSLLSSSMPPTLDQLLERQWDLGSQFLMEQAQNYDIAALLTCLHKLRTENSSLDDQVVSLKQRRDQLLAINARLAIPLTPAAPPPQQHMNQMPPVSQQQPQPLPTSAPPTANQQQAQAQSQQRSSTILHAMPVSTSMHPPSSRGPYQSHPMEQQQSQPPPQQQQQQQYQRNALPNRHQMPPNQGLNFRNIGVQGRTVVMRSSPSYDTAEFDNYAEEQNNYNRGPPPPAQQMNYQNHMYSQQVNRNDHHSKGGPHPHSKQN</sequence>
<dbReference type="SMART" id="SM00249">
    <property type="entry name" value="PHD"/>
    <property type="match status" value="2"/>
</dbReference>
<keyword evidence="5 8" id="KW-0863">Zinc-finger</keyword>
<feature type="region of interest" description="Disordered" evidence="9">
    <location>
        <begin position="592"/>
        <end position="702"/>
    </location>
</feature>
<evidence type="ECO:0000256" key="5">
    <source>
        <dbReference type="ARBA" id="ARBA00022771"/>
    </source>
</evidence>
<dbReference type="PANTHER" id="PTHR13793:SF164">
    <property type="entry name" value="ALHAMBRA, ISOFORM P"/>
    <property type="match status" value="1"/>
</dbReference>
<dbReference type="PROSITE" id="PS51805">
    <property type="entry name" value="EPHD"/>
    <property type="match status" value="1"/>
</dbReference>
<dbReference type="FunFam" id="3.30.40.10:FF:000053">
    <property type="entry name" value="protein AF-10 isoform X2"/>
    <property type="match status" value="1"/>
</dbReference>
<evidence type="ECO:0000256" key="2">
    <source>
        <dbReference type="ARBA" id="ARBA00022553"/>
    </source>
</evidence>
<evidence type="ECO:0000256" key="4">
    <source>
        <dbReference type="ARBA" id="ARBA00022737"/>
    </source>
</evidence>
<proteinExistence type="predicted"/>
<keyword evidence="7" id="KW-0539">Nucleus</keyword>
<feature type="compositionally biased region" description="Low complexity" evidence="9">
    <location>
        <begin position="498"/>
        <end position="517"/>
    </location>
</feature>
<comment type="subcellular location">
    <subcellularLocation>
        <location evidence="1">Nucleus</location>
    </subcellularLocation>
</comment>
<dbReference type="GO" id="GO:0005634">
    <property type="term" value="C:nucleus"/>
    <property type="evidence" value="ECO:0007669"/>
    <property type="project" value="UniProtKB-SubCell"/>
</dbReference>
<dbReference type="GO" id="GO:0008270">
    <property type="term" value="F:zinc ion binding"/>
    <property type="evidence" value="ECO:0007669"/>
    <property type="project" value="UniProtKB-KW"/>
</dbReference>
<dbReference type="Gene3D" id="3.30.40.10">
    <property type="entry name" value="Zinc/RING finger domain, C3HC4 (zinc finger)"/>
    <property type="match status" value="2"/>
</dbReference>
<feature type="compositionally biased region" description="Basic and acidic residues" evidence="9">
    <location>
        <begin position="383"/>
        <end position="398"/>
    </location>
</feature>
<dbReference type="AlphaFoldDB" id="A0A8D8YAJ5"/>
<feature type="region of interest" description="Disordered" evidence="9">
    <location>
        <begin position="726"/>
        <end position="774"/>
    </location>
</feature>
<dbReference type="PANTHER" id="PTHR13793">
    <property type="entry name" value="PHD FINGER PROTEINS"/>
    <property type="match status" value="1"/>
</dbReference>
<feature type="region of interest" description="Disordered" evidence="9">
    <location>
        <begin position="479"/>
        <end position="517"/>
    </location>
</feature>
<organism evidence="12">
    <name type="scientific">Cacopsylla melanoneura</name>
    <dbReference type="NCBI Taxonomy" id="428564"/>
    <lineage>
        <taxon>Eukaryota</taxon>
        <taxon>Metazoa</taxon>
        <taxon>Ecdysozoa</taxon>
        <taxon>Arthropoda</taxon>
        <taxon>Hexapoda</taxon>
        <taxon>Insecta</taxon>
        <taxon>Pterygota</taxon>
        <taxon>Neoptera</taxon>
        <taxon>Paraneoptera</taxon>
        <taxon>Hemiptera</taxon>
        <taxon>Sternorrhyncha</taxon>
        <taxon>Psylloidea</taxon>
        <taxon>Psyllidae</taxon>
        <taxon>Psyllinae</taxon>
        <taxon>Cacopsylla</taxon>
    </lineage>
</organism>
<keyword evidence="2" id="KW-0597">Phosphoprotein</keyword>
<dbReference type="InterPro" id="IPR050701">
    <property type="entry name" value="Histone_Mod_Regulator"/>
</dbReference>
<dbReference type="PROSITE" id="PS50016">
    <property type="entry name" value="ZF_PHD_2"/>
    <property type="match status" value="1"/>
</dbReference>
<dbReference type="InterPro" id="IPR049773">
    <property type="entry name" value="AF10-like_CC"/>
</dbReference>
<dbReference type="CDD" id="cd20901">
    <property type="entry name" value="CC_AF10"/>
    <property type="match status" value="1"/>
</dbReference>
<feature type="compositionally biased region" description="Basic residues" evidence="9">
    <location>
        <begin position="764"/>
        <end position="774"/>
    </location>
</feature>
<evidence type="ECO:0000256" key="1">
    <source>
        <dbReference type="ARBA" id="ARBA00004123"/>
    </source>
</evidence>
<dbReference type="InterPro" id="IPR001965">
    <property type="entry name" value="Znf_PHD"/>
</dbReference>
<dbReference type="InterPro" id="IPR019787">
    <property type="entry name" value="Znf_PHD-finger"/>
</dbReference>
<feature type="compositionally biased region" description="Low complexity" evidence="9">
    <location>
        <begin position="601"/>
        <end position="614"/>
    </location>
</feature>
<keyword evidence="3" id="KW-0479">Metal-binding</keyword>
<dbReference type="InterPro" id="IPR034732">
    <property type="entry name" value="EPHD"/>
</dbReference>
<evidence type="ECO:0000256" key="8">
    <source>
        <dbReference type="PROSITE-ProRule" id="PRU00146"/>
    </source>
</evidence>
<feature type="compositionally biased region" description="Polar residues" evidence="9">
    <location>
        <begin position="213"/>
        <end position="230"/>
    </location>
</feature>
<evidence type="ECO:0000259" key="10">
    <source>
        <dbReference type="PROSITE" id="PS50016"/>
    </source>
</evidence>
<feature type="compositionally biased region" description="Low complexity" evidence="9">
    <location>
        <begin position="622"/>
        <end position="640"/>
    </location>
</feature>
<feature type="compositionally biased region" description="Polar residues" evidence="9">
    <location>
        <begin position="317"/>
        <end position="339"/>
    </location>
</feature>
<protein>
    <submittedName>
        <fullName evidence="12">Protein AF-10</fullName>
    </submittedName>
</protein>
<dbReference type="CDD" id="cd15574">
    <property type="entry name" value="PHD_AF10_AF17"/>
    <property type="match status" value="1"/>
</dbReference>
<keyword evidence="4" id="KW-0677">Repeat</keyword>
<feature type="compositionally biased region" description="Polar residues" evidence="9">
    <location>
        <begin position="361"/>
        <end position="379"/>
    </location>
</feature>
<dbReference type="SUPFAM" id="SSF57903">
    <property type="entry name" value="FYVE/PHD zinc finger"/>
    <property type="match status" value="1"/>
</dbReference>
<evidence type="ECO:0000313" key="12">
    <source>
        <dbReference type="EMBL" id="CAG6725103.1"/>
    </source>
</evidence>
<dbReference type="GO" id="GO:0006357">
    <property type="term" value="P:regulation of transcription by RNA polymerase II"/>
    <property type="evidence" value="ECO:0007669"/>
    <property type="project" value="TreeGrafter"/>
</dbReference>
<evidence type="ECO:0000256" key="3">
    <source>
        <dbReference type="ARBA" id="ARBA00022723"/>
    </source>
</evidence>
<dbReference type="Pfam" id="PF13831">
    <property type="entry name" value="PHD_2"/>
    <property type="match status" value="1"/>
</dbReference>
<dbReference type="InterPro" id="IPR019786">
    <property type="entry name" value="Zinc_finger_PHD-type_CS"/>
</dbReference>
<name>A0A8D8YAJ5_9HEMI</name>
<dbReference type="InterPro" id="IPR011011">
    <property type="entry name" value="Znf_FYVE_PHD"/>
</dbReference>
<evidence type="ECO:0000256" key="9">
    <source>
        <dbReference type="SAM" id="MobiDB-lite"/>
    </source>
</evidence>
<evidence type="ECO:0000256" key="6">
    <source>
        <dbReference type="ARBA" id="ARBA00022833"/>
    </source>
</evidence>
<dbReference type="GO" id="GO:0031491">
    <property type="term" value="F:nucleosome binding"/>
    <property type="evidence" value="ECO:0007669"/>
    <property type="project" value="TreeGrafter"/>
</dbReference>
<dbReference type="PROSITE" id="PS01359">
    <property type="entry name" value="ZF_PHD_1"/>
    <property type="match status" value="1"/>
</dbReference>
<evidence type="ECO:0000259" key="11">
    <source>
        <dbReference type="PROSITE" id="PS51805"/>
    </source>
</evidence>
<feature type="domain" description="PHD-type" evidence="10">
    <location>
        <begin position="5"/>
        <end position="57"/>
    </location>
</feature>
<dbReference type="CDD" id="cd15672">
    <property type="entry name" value="ePHD_AF10_like"/>
    <property type="match status" value="1"/>
</dbReference>
<feature type="region of interest" description="Disordered" evidence="9">
    <location>
        <begin position="192"/>
        <end position="433"/>
    </location>
</feature>
<keyword evidence="6" id="KW-0862">Zinc</keyword>
<dbReference type="EMBL" id="HBUF01368937">
    <property type="protein sequence ID" value="CAG6725103.1"/>
    <property type="molecule type" value="Transcribed_RNA"/>
</dbReference>
<feature type="compositionally biased region" description="Basic and acidic residues" evidence="9">
    <location>
        <begin position="294"/>
        <end position="316"/>
    </location>
</feature>
<accession>A0A8D8YAJ5</accession>
<dbReference type="FunFam" id="3.30.40.10:FF:000042">
    <property type="entry name" value="protein AF-10 isoform X1"/>
    <property type="match status" value="1"/>
</dbReference>
<feature type="compositionally biased region" description="Low complexity" evidence="9">
    <location>
        <begin position="412"/>
        <end position="430"/>
    </location>
</feature>
<dbReference type="GO" id="GO:0042393">
    <property type="term" value="F:histone binding"/>
    <property type="evidence" value="ECO:0007669"/>
    <property type="project" value="UniProtKB-ARBA"/>
</dbReference>
<reference evidence="12" key="1">
    <citation type="submission" date="2021-05" db="EMBL/GenBank/DDBJ databases">
        <authorList>
            <person name="Alioto T."/>
            <person name="Alioto T."/>
            <person name="Gomez Garrido J."/>
        </authorList>
    </citation>
    <scope>NUCLEOTIDE SEQUENCE</scope>
</reference>
<dbReference type="Pfam" id="PF13832">
    <property type="entry name" value="zf-HC5HC2H_2"/>
    <property type="match status" value="1"/>
</dbReference>
<feature type="compositionally biased region" description="Polar residues" evidence="9">
    <location>
        <begin position="743"/>
        <end position="757"/>
    </location>
</feature>
<dbReference type="InterPro" id="IPR013083">
    <property type="entry name" value="Znf_RING/FYVE/PHD"/>
</dbReference>
<feature type="compositionally biased region" description="Polar residues" evidence="9">
    <location>
        <begin position="250"/>
        <end position="276"/>
    </location>
</feature>